<feature type="domain" description="Aminotransferase class V" evidence="5">
    <location>
        <begin position="29"/>
        <end position="382"/>
    </location>
</feature>
<dbReference type="Gene3D" id="3.90.1150.10">
    <property type="entry name" value="Aspartate Aminotransferase, domain 1"/>
    <property type="match status" value="1"/>
</dbReference>
<dbReference type="EC" id="2.8.1.7" evidence="6"/>
<dbReference type="GO" id="GO:0031071">
    <property type="term" value="F:cysteine desulfurase activity"/>
    <property type="evidence" value="ECO:0007669"/>
    <property type="project" value="UniProtKB-EC"/>
</dbReference>
<evidence type="ECO:0000313" key="6">
    <source>
        <dbReference type="EMBL" id="CAA9369726.1"/>
    </source>
</evidence>
<reference evidence="6" key="1">
    <citation type="submission" date="2020-02" db="EMBL/GenBank/DDBJ databases">
        <authorList>
            <person name="Meier V. D."/>
        </authorList>
    </citation>
    <scope>NUCLEOTIDE SEQUENCE</scope>
    <source>
        <strain evidence="6">AVDCRST_MAG68</strain>
    </source>
</reference>
<dbReference type="PANTHER" id="PTHR43586">
    <property type="entry name" value="CYSTEINE DESULFURASE"/>
    <property type="match status" value="1"/>
</dbReference>
<dbReference type="InterPro" id="IPR020578">
    <property type="entry name" value="Aminotrans_V_PyrdxlP_BS"/>
</dbReference>
<comment type="cofactor">
    <cofactor evidence="1 4">
        <name>pyridoxal 5'-phosphate</name>
        <dbReference type="ChEBI" id="CHEBI:597326"/>
    </cofactor>
</comment>
<keyword evidence="6" id="KW-0808">Transferase</keyword>
<dbReference type="PROSITE" id="PS00595">
    <property type="entry name" value="AA_TRANSFER_CLASS_5"/>
    <property type="match status" value="1"/>
</dbReference>
<dbReference type="Pfam" id="PF00266">
    <property type="entry name" value="Aminotran_5"/>
    <property type="match status" value="1"/>
</dbReference>
<dbReference type="InterPro" id="IPR015424">
    <property type="entry name" value="PyrdxlP-dep_Trfase"/>
</dbReference>
<dbReference type="Gene3D" id="3.40.640.10">
    <property type="entry name" value="Type I PLP-dependent aspartate aminotransferase-like (Major domain)"/>
    <property type="match status" value="1"/>
</dbReference>
<evidence type="ECO:0000256" key="4">
    <source>
        <dbReference type="RuleBase" id="RU004504"/>
    </source>
</evidence>
<gene>
    <name evidence="6" type="ORF">AVDCRST_MAG68-5387</name>
</gene>
<dbReference type="SUPFAM" id="SSF53383">
    <property type="entry name" value="PLP-dependent transferases"/>
    <property type="match status" value="1"/>
</dbReference>
<protein>
    <submittedName>
        <fullName evidence="6">Cysteine desulfurase</fullName>
        <ecNumber evidence="6">2.8.1.7</ecNumber>
    </submittedName>
</protein>
<sequence length="392" mass="43100">MSPSAQTLAPFDVHTLREREFPSATRAPYLNAAAVAPLPERAVRAVDAYNRRRASAHDLAGDDFEPTLARARQAAARLVGAHADEIALLPNTSFGINLAAHVLPLHPGRRVVVSDREFPANVYPWMQLARNGGAALDLVPADEHGRPDEARLLAEIERGDVGIFALSAVQFASGYNAVLERFGQACREHGTFFVVDAIQALGQVPVDVRAARVDVLATGGHKWLCGPFGTGFAYVRRELAAELEPRVVGWTAMAGTLDYSRLLDYRYEFWDTARRFEVATLPFQDVAGLTESMTMLDEVGPARIREHLLGLLDPLVGWIQETESAEIVSDLRPEHRSGIFCFRPRDAERAFQALTRAGVACVLREGAIRVSPHLYNTENDIAVVMEVLSEGW</sequence>
<evidence type="ECO:0000256" key="3">
    <source>
        <dbReference type="RuleBase" id="RU004075"/>
    </source>
</evidence>
<dbReference type="InterPro" id="IPR000192">
    <property type="entry name" value="Aminotrans_V_dom"/>
</dbReference>
<proteinExistence type="inferred from homology"/>
<accession>A0A6J4MV65</accession>
<evidence type="ECO:0000256" key="1">
    <source>
        <dbReference type="ARBA" id="ARBA00001933"/>
    </source>
</evidence>
<dbReference type="InterPro" id="IPR015422">
    <property type="entry name" value="PyrdxlP-dep_Trfase_small"/>
</dbReference>
<dbReference type="InterPro" id="IPR015421">
    <property type="entry name" value="PyrdxlP-dep_Trfase_major"/>
</dbReference>
<name>A0A6J4MV65_9BACT</name>
<comment type="similarity">
    <text evidence="3">Belongs to the class-V pyridoxal-phosphate-dependent aminotransferase family.</text>
</comment>
<evidence type="ECO:0000259" key="5">
    <source>
        <dbReference type="Pfam" id="PF00266"/>
    </source>
</evidence>
<keyword evidence="2" id="KW-0663">Pyridoxal phosphate</keyword>
<dbReference type="EMBL" id="CADCTW010000240">
    <property type="protein sequence ID" value="CAA9369726.1"/>
    <property type="molecule type" value="Genomic_DNA"/>
</dbReference>
<evidence type="ECO:0000256" key="2">
    <source>
        <dbReference type="ARBA" id="ARBA00022898"/>
    </source>
</evidence>
<dbReference type="PANTHER" id="PTHR43586:SF15">
    <property type="entry name" value="BLR3095 PROTEIN"/>
    <property type="match status" value="1"/>
</dbReference>
<organism evidence="6">
    <name type="scientific">uncultured Gemmatimonadota bacterium</name>
    <dbReference type="NCBI Taxonomy" id="203437"/>
    <lineage>
        <taxon>Bacteria</taxon>
        <taxon>Pseudomonadati</taxon>
        <taxon>Gemmatimonadota</taxon>
        <taxon>environmental samples</taxon>
    </lineage>
</organism>
<dbReference type="AlphaFoldDB" id="A0A6J4MV65"/>